<feature type="region of interest" description="Disordered" evidence="9">
    <location>
        <begin position="309"/>
        <end position="353"/>
    </location>
</feature>
<evidence type="ECO:0000256" key="1">
    <source>
        <dbReference type="ARBA" id="ARBA00004117"/>
    </source>
</evidence>
<keyword evidence="13" id="KW-0969">Cilium</keyword>
<feature type="domain" description="Flagellar M-ring N-terminal" evidence="11">
    <location>
        <begin position="46"/>
        <end position="223"/>
    </location>
</feature>
<name>A0ABW5R5T0_9BACL</name>
<dbReference type="InterPro" id="IPR006182">
    <property type="entry name" value="FliF_N_dom"/>
</dbReference>
<keyword evidence="13" id="KW-0966">Cell projection</keyword>
<dbReference type="EMBL" id="JBHUMM010000001">
    <property type="protein sequence ID" value="MFD2670106.1"/>
    <property type="molecule type" value="Genomic_DNA"/>
</dbReference>
<comment type="caution">
    <text evidence="13">The sequence shown here is derived from an EMBL/GenBank/DDBJ whole genome shotgun (WGS) entry which is preliminary data.</text>
</comment>
<feature type="compositionally biased region" description="Basic and acidic residues" evidence="9">
    <location>
        <begin position="341"/>
        <end position="351"/>
    </location>
</feature>
<evidence type="ECO:0000259" key="11">
    <source>
        <dbReference type="Pfam" id="PF01514"/>
    </source>
</evidence>
<keyword evidence="6 10" id="KW-1133">Transmembrane helix</keyword>
<dbReference type="InterPro" id="IPR000067">
    <property type="entry name" value="FlgMring_FliF"/>
</dbReference>
<dbReference type="Proteomes" id="UP001597497">
    <property type="component" value="Unassembled WGS sequence"/>
</dbReference>
<feature type="region of interest" description="Disordered" evidence="9">
    <location>
        <begin position="476"/>
        <end position="499"/>
    </location>
</feature>
<feature type="domain" description="Flagellar M-ring C-terminal" evidence="12">
    <location>
        <begin position="264"/>
        <end position="409"/>
    </location>
</feature>
<feature type="transmembrane region" description="Helical" evidence="10">
    <location>
        <begin position="447"/>
        <end position="468"/>
    </location>
</feature>
<evidence type="ECO:0000256" key="5">
    <source>
        <dbReference type="ARBA" id="ARBA00022692"/>
    </source>
</evidence>
<dbReference type="PRINTS" id="PR01009">
    <property type="entry name" value="FLGMRINGFLIF"/>
</dbReference>
<dbReference type="Pfam" id="PF01514">
    <property type="entry name" value="YscJ_FliF"/>
    <property type="match status" value="1"/>
</dbReference>
<protein>
    <submittedName>
        <fullName evidence="13">Flagellar basal-body MS-ring/collar protein FliF</fullName>
    </submittedName>
</protein>
<keyword evidence="5 10" id="KW-0812">Transmembrane</keyword>
<keyword evidence="14" id="KW-1185">Reference proteome</keyword>
<evidence type="ECO:0000256" key="3">
    <source>
        <dbReference type="ARBA" id="ARBA00007971"/>
    </source>
</evidence>
<evidence type="ECO:0000256" key="9">
    <source>
        <dbReference type="SAM" id="MobiDB-lite"/>
    </source>
</evidence>
<reference evidence="14" key="1">
    <citation type="journal article" date="2019" name="Int. J. Syst. Evol. Microbiol.">
        <title>The Global Catalogue of Microorganisms (GCM) 10K type strain sequencing project: providing services to taxonomists for standard genome sequencing and annotation.</title>
        <authorList>
            <consortium name="The Broad Institute Genomics Platform"/>
            <consortium name="The Broad Institute Genome Sequencing Center for Infectious Disease"/>
            <person name="Wu L."/>
            <person name="Ma J."/>
        </authorList>
    </citation>
    <scope>NUCLEOTIDE SEQUENCE [LARGE SCALE GENOMIC DNA]</scope>
    <source>
        <strain evidence="14">KCTC 33676</strain>
    </source>
</reference>
<comment type="subcellular location">
    <subcellularLocation>
        <location evidence="1">Bacterial flagellum basal body</location>
    </subcellularLocation>
    <subcellularLocation>
        <location evidence="2">Cell membrane</location>
        <topology evidence="2">Multi-pass membrane protein</topology>
    </subcellularLocation>
</comment>
<dbReference type="RefSeq" id="WP_379927448.1">
    <property type="nucleotide sequence ID" value="NZ_JBHUMM010000001.1"/>
</dbReference>
<proteinExistence type="inferred from homology"/>
<dbReference type="Pfam" id="PF08345">
    <property type="entry name" value="YscJ_FliF_C"/>
    <property type="match status" value="1"/>
</dbReference>
<keyword evidence="4" id="KW-1003">Cell membrane</keyword>
<dbReference type="PANTHER" id="PTHR30046:SF0">
    <property type="entry name" value="FLAGELLAR M-RING PROTEIN"/>
    <property type="match status" value="1"/>
</dbReference>
<evidence type="ECO:0000256" key="10">
    <source>
        <dbReference type="SAM" id="Phobius"/>
    </source>
</evidence>
<evidence type="ECO:0000256" key="8">
    <source>
        <dbReference type="ARBA" id="ARBA00023143"/>
    </source>
</evidence>
<dbReference type="InterPro" id="IPR013556">
    <property type="entry name" value="Flag_M-ring_C"/>
</dbReference>
<sequence length="529" mass="58455">MNESLSRYWENTKQYWMQFSRTQKIMIISVFALTVLALSLLVYYFSRTEYKWAYYDLDATDMAAVTDYLDTAGIPYQYGADGTSIAVPSSQVTEVKVDVAAQNLVQSGKQGFGLFRDNISGFGMTDKEFDLLSVDGRAGEIEKLLNSYPTVSRSLVLLSMPEDSVFAAPGEADTASASVHVMFKENFRPDQSMIDSMYNLVRSSVGVDKLPTENITIIDQSGIQLMPSNVSDGGVGQAMNAIEQQMQIKKDYESGIKTNVEAFLRPIIGLDRVVVSVVSSINFDQRNRQEKLFEPVDKDQMKGIERSVQEVQKSFSSENGAAPSGVPGTGGTDVPGYQESDSGKSESEEVSKTTNYEVNEITQSISSSPYVVQDLTISVALEPTEEKPITEAMQDQIKNMLSTIIGTSLANSGQTFTQDELNNRVTVFPATFEGRTEIPAPSQTSTFLYYGLAAAALALIAFGGFFVFRRSKKESAEEPIPTTTPSMEIPSIDYENASHDQQVRKQLESLAKKKPEEFVNLLRTWLVDE</sequence>
<evidence type="ECO:0000256" key="7">
    <source>
        <dbReference type="ARBA" id="ARBA00023136"/>
    </source>
</evidence>
<feature type="transmembrane region" description="Helical" evidence="10">
    <location>
        <begin position="25"/>
        <end position="45"/>
    </location>
</feature>
<keyword evidence="8" id="KW-0975">Bacterial flagellum</keyword>
<accession>A0ABW5R5T0</accession>
<evidence type="ECO:0000259" key="12">
    <source>
        <dbReference type="Pfam" id="PF08345"/>
    </source>
</evidence>
<comment type="similarity">
    <text evidence="3">Belongs to the FliF family.</text>
</comment>
<dbReference type="InterPro" id="IPR045851">
    <property type="entry name" value="AMP-bd_C_sf"/>
</dbReference>
<gene>
    <name evidence="13" type="primary">fliF</name>
    <name evidence="13" type="ORF">ACFSUC_00615</name>
</gene>
<feature type="compositionally biased region" description="Polar residues" evidence="9">
    <location>
        <begin position="309"/>
        <end position="319"/>
    </location>
</feature>
<evidence type="ECO:0000256" key="4">
    <source>
        <dbReference type="ARBA" id="ARBA00022475"/>
    </source>
</evidence>
<keyword evidence="7 10" id="KW-0472">Membrane</keyword>
<evidence type="ECO:0000256" key="2">
    <source>
        <dbReference type="ARBA" id="ARBA00004651"/>
    </source>
</evidence>
<evidence type="ECO:0000256" key="6">
    <source>
        <dbReference type="ARBA" id="ARBA00022989"/>
    </source>
</evidence>
<dbReference type="Gene3D" id="3.30.300.30">
    <property type="match status" value="1"/>
</dbReference>
<evidence type="ECO:0000313" key="14">
    <source>
        <dbReference type="Proteomes" id="UP001597497"/>
    </source>
</evidence>
<dbReference type="PANTHER" id="PTHR30046">
    <property type="entry name" value="FLAGELLAR M-RING PROTEIN"/>
    <property type="match status" value="1"/>
</dbReference>
<organism evidence="13 14">
    <name type="scientific">Marinicrinis sediminis</name>
    <dbReference type="NCBI Taxonomy" id="1652465"/>
    <lineage>
        <taxon>Bacteria</taxon>
        <taxon>Bacillati</taxon>
        <taxon>Bacillota</taxon>
        <taxon>Bacilli</taxon>
        <taxon>Bacillales</taxon>
        <taxon>Paenibacillaceae</taxon>
    </lineage>
</organism>
<dbReference type="InterPro" id="IPR043427">
    <property type="entry name" value="YscJ/FliF"/>
</dbReference>
<keyword evidence="13" id="KW-0282">Flagellum</keyword>
<evidence type="ECO:0000313" key="13">
    <source>
        <dbReference type="EMBL" id="MFD2670106.1"/>
    </source>
</evidence>
<dbReference type="NCBIfam" id="TIGR00206">
    <property type="entry name" value="fliF"/>
    <property type="match status" value="1"/>
</dbReference>